<reference evidence="1" key="1">
    <citation type="journal article" date="2015" name="Nature">
        <title>Complex archaea that bridge the gap between prokaryotes and eukaryotes.</title>
        <authorList>
            <person name="Spang A."/>
            <person name="Saw J.H."/>
            <person name="Jorgensen S.L."/>
            <person name="Zaremba-Niedzwiedzka K."/>
            <person name="Martijn J."/>
            <person name="Lind A.E."/>
            <person name="van Eijk R."/>
            <person name="Schleper C."/>
            <person name="Guy L."/>
            <person name="Ettema T.J."/>
        </authorList>
    </citation>
    <scope>NUCLEOTIDE SEQUENCE</scope>
</reference>
<organism evidence="1">
    <name type="scientific">marine sediment metagenome</name>
    <dbReference type="NCBI Taxonomy" id="412755"/>
    <lineage>
        <taxon>unclassified sequences</taxon>
        <taxon>metagenomes</taxon>
        <taxon>ecological metagenomes</taxon>
    </lineage>
</organism>
<evidence type="ECO:0000313" key="1">
    <source>
        <dbReference type="EMBL" id="KKK88627.1"/>
    </source>
</evidence>
<name>A0A0F8Z4C0_9ZZZZ</name>
<dbReference type="AlphaFoldDB" id="A0A0F8Z4C0"/>
<sequence>MLIDPKVKKLDIFNGGGGIVEREIRLSLN</sequence>
<feature type="non-terminal residue" evidence="1">
    <location>
        <position position="29"/>
    </location>
</feature>
<dbReference type="EMBL" id="LAZR01049869">
    <property type="protein sequence ID" value="KKK88627.1"/>
    <property type="molecule type" value="Genomic_DNA"/>
</dbReference>
<accession>A0A0F8Z4C0</accession>
<comment type="caution">
    <text evidence="1">The sequence shown here is derived from an EMBL/GenBank/DDBJ whole genome shotgun (WGS) entry which is preliminary data.</text>
</comment>
<protein>
    <submittedName>
        <fullName evidence="1">Uncharacterized protein</fullName>
    </submittedName>
</protein>
<proteinExistence type="predicted"/>
<gene>
    <name evidence="1" type="ORF">LCGC14_2741230</name>
</gene>